<reference evidence="1" key="2">
    <citation type="journal article" date="2022" name="New Phytol.">
        <title>Evolutionary transition to the ectomycorrhizal habit in the genomes of a hyperdiverse lineage of mushroom-forming fungi.</title>
        <authorList>
            <person name="Looney B."/>
            <person name="Miyauchi S."/>
            <person name="Morin E."/>
            <person name="Drula E."/>
            <person name="Courty P.E."/>
            <person name="Kohler A."/>
            <person name="Kuo A."/>
            <person name="LaButti K."/>
            <person name="Pangilinan J."/>
            <person name="Lipzen A."/>
            <person name="Riley R."/>
            <person name="Andreopoulos W."/>
            <person name="He G."/>
            <person name="Johnson J."/>
            <person name="Nolan M."/>
            <person name="Tritt A."/>
            <person name="Barry K.W."/>
            <person name="Grigoriev I.V."/>
            <person name="Nagy L.G."/>
            <person name="Hibbett D."/>
            <person name="Henrissat B."/>
            <person name="Matheny P.B."/>
            <person name="Labbe J."/>
            <person name="Martin F.M."/>
        </authorList>
    </citation>
    <scope>NUCLEOTIDE SEQUENCE</scope>
    <source>
        <strain evidence="1">FP105234-sp</strain>
    </source>
</reference>
<proteinExistence type="predicted"/>
<gene>
    <name evidence="1" type="ORF">FA95DRAFT_1604781</name>
</gene>
<keyword evidence="2" id="KW-1185">Reference proteome</keyword>
<protein>
    <submittedName>
        <fullName evidence="1">Uncharacterized protein</fullName>
    </submittedName>
</protein>
<evidence type="ECO:0000313" key="1">
    <source>
        <dbReference type="EMBL" id="KAI0048971.1"/>
    </source>
</evidence>
<dbReference type="Proteomes" id="UP000814033">
    <property type="component" value="Unassembled WGS sequence"/>
</dbReference>
<reference evidence="1" key="1">
    <citation type="submission" date="2021-02" db="EMBL/GenBank/DDBJ databases">
        <authorList>
            <consortium name="DOE Joint Genome Institute"/>
            <person name="Ahrendt S."/>
            <person name="Looney B.P."/>
            <person name="Miyauchi S."/>
            <person name="Morin E."/>
            <person name="Drula E."/>
            <person name="Courty P.E."/>
            <person name="Chicoki N."/>
            <person name="Fauchery L."/>
            <person name="Kohler A."/>
            <person name="Kuo A."/>
            <person name="Labutti K."/>
            <person name="Pangilinan J."/>
            <person name="Lipzen A."/>
            <person name="Riley R."/>
            <person name="Andreopoulos W."/>
            <person name="He G."/>
            <person name="Johnson J."/>
            <person name="Barry K.W."/>
            <person name="Grigoriev I.V."/>
            <person name="Nagy L."/>
            <person name="Hibbett D."/>
            <person name="Henrissat B."/>
            <person name="Matheny P.B."/>
            <person name="Labbe J."/>
            <person name="Martin F."/>
        </authorList>
    </citation>
    <scope>NUCLEOTIDE SEQUENCE</scope>
    <source>
        <strain evidence="1">FP105234-sp</strain>
    </source>
</reference>
<name>A0ACB8RXY4_9AGAM</name>
<sequence length="319" mass="34685">MQNAARTAVMAARARRYASALGQRNDNLQPVTNATIDMFPGPAPTLATALEDFNVGHMMKEHLSFRKGEVIEVLQEHENNEWQGRLNYQIGLFPAHYVQKHVPGPPRPPALLPVLPSQSYQQSTQPVVHSAPAAQAGFEPSGFYAAQSQLQPPHSAPPVPHSSSADYFNGIHSLPGNTQPPQRFHLSPQLPASGLPQIRFAKALYAYNEDGSDPKRLALFPGLVVEVLSEPGGGWYYGRRDETYGSFPASYVQVFAGSPKAAVPGGLPAPLYPAPTGILGATPSWPSPGPSYQPQVNTRTYEGPAFAQPSHYAWEEQYR</sequence>
<organism evidence="1 2">
    <name type="scientific">Auriscalpium vulgare</name>
    <dbReference type="NCBI Taxonomy" id="40419"/>
    <lineage>
        <taxon>Eukaryota</taxon>
        <taxon>Fungi</taxon>
        <taxon>Dikarya</taxon>
        <taxon>Basidiomycota</taxon>
        <taxon>Agaricomycotina</taxon>
        <taxon>Agaricomycetes</taxon>
        <taxon>Russulales</taxon>
        <taxon>Auriscalpiaceae</taxon>
        <taxon>Auriscalpium</taxon>
    </lineage>
</organism>
<evidence type="ECO:0000313" key="2">
    <source>
        <dbReference type="Proteomes" id="UP000814033"/>
    </source>
</evidence>
<comment type="caution">
    <text evidence="1">The sequence shown here is derived from an EMBL/GenBank/DDBJ whole genome shotgun (WGS) entry which is preliminary data.</text>
</comment>
<accession>A0ACB8RXY4</accession>
<dbReference type="EMBL" id="MU275879">
    <property type="protein sequence ID" value="KAI0048971.1"/>
    <property type="molecule type" value="Genomic_DNA"/>
</dbReference>